<keyword evidence="3" id="KW-0732">Signal</keyword>
<gene>
    <name evidence="4" type="ORF">GM668_11820</name>
</gene>
<sequence>MKRRTLMAFGCAVLLAAPWPARAGSALYADTPSAYAWSIPVSVADDNGVHALRMPAAVYLHAQSAGLADVRLFDRRGLPVPYALRQPPTDTYTDARELPLRIFPLYRQEGARASVNTGGDFKLELRTDSDGRLLSVTSGGPPPRPQAPASQVETLVLDLGVASRATPPTVTALRFTPPAGKPGYTAQVWLEASDDLRNWRPLGAADLQWLSATDGAVLACDLLTFEPSQFRYARLTWRSGTPAIFAGITALSFNRRQMAPAMDSAVLAPAAGRVPGDLVYAAGIGIPAERVGMQFSTPNAVYAAMLGRYREAAPPAPYQPAPQPIRHHHLHGHLHLHRHYREDPGVAAPPDPATADPFIPMTSATFYDITQDGKRKRSDGLPLAPTQLAQWVARPYSPQAAALPLSQAPKLQLSWTPATLLFLANGNGPYTLSYGRAGAPGMEHDLGHIAPGYSEKELRALPQAEAGPARPAIAAPAASLPAAAPASSAPGTATPPRSPGGKAANAAGKIVNLSDNGLLWGVLLAGVGALAYLTVRLLKQPGANGS</sequence>
<feature type="chain" id="PRO_5026647998" evidence="3">
    <location>
        <begin position="24"/>
        <end position="546"/>
    </location>
</feature>
<feature type="signal peptide" evidence="3">
    <location>
        <begin position="1"/>
        <end position="23"/>
    </location>
</feature>
<dbReference type="AlphaFoldDB" id="A0A6L6Q034"/>
<dbReference type="Pfam" id="PF13163">
    <property type="entry name" value="DUF3999"/>
    <property type="match status" value="1"/>
</dbReference>
<dbReference type="OrthoDB" id="5405606at2"/>
<evidence type="ECO:0000256" key="2">
    <source>
        <dbReference type="SAM" id="Phobius"/>
    </source>
</evidence>
<feature type="transmembrane region" description="Helical" evidence="2">
    <location>
        <begin position="518"/>
        <end position="538"/>
    </location>
</feature>
<protein>
    <submittedName>
        <fullName evidence="4">DUF3999 family protein</fullName>
    </submittedName>
</protein>
<reference evidence="4 5" key="1">
    <citation type="submission" date="2019-11" db="EMBL/GenBank/DDBJ databases">
        <title>Type strains purchased from KCTC, JCM and DSMZ.</title>
        <authorList>
            <person name="Lu H."/>
        </authorList>
    </citation>
    <scope>NUCLEOTIDE SEQUENCE [LARGE SCALE GENOMIC DNA]</scope>
    <source>
        <strain evidence="4 5">KCTC 42409</strain>
    </source>
</reference>
<dbReference type="Proteomes" id="UP000484015">
    <property type="component" value="Unassembled WGS sequence"/>
</dbReference>
<name>A0A6L6Q034_9BURK</name>
<dbReference type="InterPro" id="IPR025060">
    <property type="entry name" value="DUF3999"/>
</dbReference>
<feature type="compositionally biased region" description="Low complexity" evidence="1">
    <location>
        <begin position="484"/>
        <end position="501"/>
    </location>
</feature>
<evidence type="ECO:0000256" key="1">
    <source>
        <dbReference type="SAM" id="MobiDB-lite"/>
    </source>
</evidence>
<evidence type="ECO:0000256" key="3">
    <source>
        <dbReference type="SAM" id="SignalP"/>
    </source>
</evidence>
<evidence type="ECO:0000313" key="4">
    <source>
        <dbReference type="EMBL" id="MTW02769.1"/>
    </source>
</evidence>
<feature type="region of interest" description="Disordered" evidence="1">
    <location>
        <begin position="484"/>
        <end position="504"/>
    </location>
</feature>
<dbReference type="EMBL" id="WNLA01000006">
    <property type="protein sequence ID" value="MTW02769.1"/>
    <property type="molecule type" value="Genomic_DNA"/>
</dbReference>
<comment type="caution">
    <text evidence="4">The sequence shown here is derived from an EMBL/GenBank/DDBJ whole genome shotgun (WGS) entry which is preliminary data.</text>
</comment>
<evidence type="ECO:0000313" key="5">
    <source>
        <dbReference type="Proteomes" id="UP000484015"/>
    </source>
</evidence>
<proteinExistence type="predicted"/>
<keyword evidence="2" id="KW-1133">Transmembrane helix</keyword>
<keyword evidence="2" id="KW-0472">Membrane</keyword>
<dbReference type="RefSeq" id="WP_155439161.1">
    <property type="nucleotide sequence ID" value="NZ_WNLA01000006.1"/>
</dbReference>
<keyword evidence="5" id="KW-1185">Reference proteome</keyword>
<keyword evidence="2" id="KW-0812">Transmembrane</keyword>
<organism evidence="4 5">
    <name type="scientific">Pseudoduganella ginsengisoli</name>
    <dbReference type="NCBI Taxonomy" id="1462440"/>
    <lineage>
        <taxon>Bacteria</taxon>
        <taxon>Pseudomonadati</taxon>
        <taxon>Pseudomonadota</taxon>
        <taxon>Betaproteobacteria</taxon>
        <taxon>Burkholderiales</taxon>
        <taxon>Oxalobacteraceae</taxon>
        <taxon>Telluria group</taxon>
        <taxon>Pseudoduganella</taxon>
    </lineage>
</organism>
<accession>A0A6L6Q034</accession>